<feature type="region of interest" description="Disordered" evidence="1">
    <location>
        <begin position="1"/>
        <end position="20"/>
    </location>
</feature>
<feature type="region of interest" description="Disordered" evidence="1">
    <location>
        <begin position="67"/>
        <end position="102"/>
    </location>
</feature>
<dbReference type="PANTHER" id="PTHR37450">
    <property type="entry name" value="CIPC PROTEIN"/>
    <property type="match status" value="1"/>
</dbReference>
<dbReference type="Pfam" id="PF12585">
    <property type="entry name" value="DUF3759"/>
    <property type="match status" value="2"/>
</dbReference>
<dbReference type="EMBL" id="JAQQPM010000002">
    <property type="protein sequence ID" value="KAK2068157.1"/>
    <property type="molecule type" value="Genomic_DNA"/>
</dbReference>
<sequence>MGLFDFGKDQRDQVYDNDDHHEGKLSHELLGGAAAFEAMHLWENKQRKEGKTLCETKGLDFIDREKAKRHAEKQAQEAYDSHYGDLNEYDPNQRNAPEFAQY</sequence>
<dbReference type="InterPro" id="IPR022234">
    <property type="entry name" value="DUF3759"/>
</dbReference>
<dbReference type="PANTHER" id="PTHR37450:SF1">
    <property type="entry name" value="CIPC PROTEIN"/>
    <property type="match status" value="1"/>
</dbReference>
<gene>
    <name evidence="2" type="ORF">P8C59_002815</name>
</gene>
<organism evidence="2 3">
    <name type="scientific">Phyllachora maydis</name>
    <dbReference type="NCBI Taxonomy" id="1825666"/>
    <lineage>
        <taxon>Eukaryota</taxon>
        <taxon>Fungi</taxon>
        <taxon>Dikarya</taxon>
        <taxon>Ascomycota</taxon>
        <taxon>Pezizomycotina</taxon>
        <taxon>Sordariomycetes</taxon>
        <taxon>Sordariomycetidae</taxon>
        <taxon>Phyllachorales</taxon>
        <taxon>Phyllachoraceae</taxon>
        <taxon>Phyllachora</taxon>
    </lineage>
</organism>
<evidence type="ECO:0000313" key="2">
    <source>
        <dbReference type="EMBL" id="KAK2068157.1"/>
    </source>
</evidence>
<keyword evidence="3" id="KW-1185">Reference proteome</keyword>
<name>A0AAD9I0H1_9PEZI</name>
<feature type="compositionally biased region" description="Basic and acidic residues" evidence="1">
    <location>
        <begin position="67"/>
        <end position="85"/>
    </location>
</feature>
<protein>
    <recommendedName>
        <fullName evidence="4">CipC-like antibiotic response protein</fullName>
    </recommendedName>
</protein>
<comment type="caution">
    <text evidence="2">The sequence shown here is derived from an EMBL/GenBank/DDBJ whole genome shotgun (WGS) entry which is preliminary data.</text>
</comment>
<dbReference type="Proteomes" id="UP001217918">
    <property type="component" value="Unassembled WGS sequence"/>
</dbReference>
<evidence type="ECO:0000313" key="3">
    <source>
        <dbReference type="Proteomes" id="UP001217918"/>
    </source>
</evidence>
<accession>A0AAD9I0H1</accession>
<evidence type="ECO:0000256" key="1">
    <source>
        <dbReference type="SAM" id="MobiDB-lite"/>
    </source>
</evidence>
<dbReference type="AlphaFoldDB" id="A0AAD9I0H1"/>
<reference evidence="2" key="1">
    <citation type="journal article" date="2023" name="Mol. Plant Microbe Interact.">
        <title>Elucidating the Obligate Nature and Biological Capacity of an Invasive Fungal Corn Pathogen.</title>
        <authorList>
            <person name="MacCready J.S."/>
            <person name="Roggenkamp E.M."/>
            <person name="Gdanetz K."/>
            <person name="Chilvers M.I."/>
        </authorList>
    </citation>
    <scope>NUCLEOTIDE SEQUENCE</scope>
    <source>
        <strain evidence="2">PM02</strain>
    </source>
</reference>
<evidence type="ECO:0008006" key="4">
    <source>
        <dbReference type="Google" id="ProtNLM"/>
    </source>
</evidence>
<proteinExistence type="predicted"/>